<accession>A0A9W9R758</accession>
<comment type="caution">
    <text evidence="8">The sequence shown here is derived from an EMBL/GenBank/DDBJ whole genome shotgun (WGS) entry which is preliminary data.</text>
</comment>
<dbReference type="EMBL" id="JAPZBR010000004">
    <property type="protein sequence ID" value="KAJ5354841.1"/>
    <property type="molecule type" value="Genomic_DNA"/>
</dbReference>
<evidence type="ECO:0000313" key="9">
    <source>
        <dbReference type="Proteomes" id="UP001148299"/>
    </source>
</evidence>
<keyword evidence="9" id="KW-1185">Reference proteome</keyword>
<dbReference type="GO" id="GO:0001228">
    <property type="term" value="F:DNA-binding transcription activator activity, RNA polymerase II-specific"/>
    <property type="evidence" value="ECO:0007669"/>
    <property type="project" value="TreeGrafter"/>
</dbReference>
<reference evidence="8" key="1">
    <citation type="submission" date="2022-12" db="EMBL/GenBank/DDBJ databases">
        <authorList>
            <person name="Petersen C."/>
        </authorList>
    </citation>
    <scope>NUCLEOTIDE SEQUENCE</scope>
    <source>
        <strain evidence="8">IBT 35675</strain>
    </source>
</reference>
<gene>
    <name evidence="8" type="ORF">N7541_005885</name>
</gene>
<keyword evidence="6" id="KW-0539">Nucleus</keyword>
<dbReference type="GO" id="GO:0006351">
    <property type="term" value="P:DNA-templated transcription"/>
    <property type="evidence" value="ECO:0007669"/>
    <property type="project" value="InterPro"/>
</dbReference>
<name>A0A9W9R758_PENBR</name>
<evidence type="ECO:0000256" key="2">
    <source>
        <dbReference type="ARBA" id="ARBA00022833"/>
    </source>
</evidence>
<evidence type="ECO:0000256" key="6">
    <source>
        <dbReference type="ARBA" id="ARBA00023242"/>
    </source>
</evidence>
<dbReference type="PANTHER" id="PTHR31944">
    <property type="entry name" value="HEME-RESPONSIVE ZINC FINGER TRANSCRIPTION FACTOR HAP1"/>
    <property type="match status" value="1"/>
</dbReference>
<keyword evidence="4" id="KW-0238">DNA-binding</keyword>
<dbReference type="InterPro" id="IPR051430">
    <property type="entry name" value="Fungal_TF_Env_Response"/>
</dbReference>
<evidence type="ECO:0000313" key="8">
    <source>
        <dbReference type="EMBL" id="KAJ5354841.1"/>
    </source>
</evidence>
<dbReference type="InterPro" id="IPR007219">
    <property type="entry name" value="XnlR_reg_dom"/>
</dbReference>
<keyword evidence="1" id="KW-0479">Metal-binding</keyword>
<dbReference type="SMART" id="SM00906">
    <property type="entry name" value="Fungal_trans"/>
    <property type="match status" value="1"/>
</dbReference>
<dbReference type="AlphaFoldDB" id="A0A9W9R758"/>
<proteinExistence type="predicted"/>
<dbReference type="GO" id="GO:0005634">
    <property type="term" value="C:nucleus"/>
    <property type="evidence" value="ECO:0007669"/>
    <property type="project" value="TreeGrafter"/>
</dbReference>
<keyword evidence="2" id="KW-0862">Zinc</keyword>
<sequence length="563" mass="63296">MALFRDIVVLIEPYLMEEGSKAMLGLQKCKHLGRKIKAQRTPQWPVPITTDMPSKDICDTLLDCYLGSFERVYRVVHVPSFKKDYEAFWSSQGRHDPIFLVQLKLVLAIGCTTYDDELSLRSTAIHFVYEAQTWLSEPETKARLGIRFLQTQILLLLARDLLGVDGGMIWAAAGTLLRTAMYMGLHRDPIQMPNMSRFVSEMHRRLWSTILEICLQYSMESGGSPLISLEECDTQTPGNFDDDDIIIDTSVPHSDDRLTSTSISIALRKTFPVRLAIARFLNDVNGQSSYEEAIRLDSRLRASYKEMRRVIQRYGMTPSGFEISMLDFLIRRYLISIHIPFFGPSYLETTYAFSRSVVIDTAAKIFNSALKPSTQSPNLGAKQSAQTRQTDFRRLTTCGSGFFRTAPLHCSFLVAVELKNQILEEEGLGPVSLRSDLLSVLREADGFSLRSIENGETNIKGHLFMSLVTTQIDALMRGVAQEEIPKLLIKAAEEAEDKCLLILENLAAKGQREKMGSSLASVSEAALPDMGDEWDFMMTDGSFNLADMDLPSWMLASIPYGIP</sequence>
<organism evidence="8 9">
    <name type="scientific">Penicillium brevicompactum</name>
    <dbReference type="NCBI Taxonomy" id="5074"/>
    <lineage>
        <taxon>Eukaryota</taxon>
        <taxon>Fungi</taxon>
        <taxon>Dikarya</taxon>
        <taxon>Ascomycota</taxon>
        <taxon>Pezizomycotina</taxon>
        <taxon>Eurotiomycetes</taxon>
        <taxon>Eurotiomycetidae</taxon>
        <taxon>Eurotiales</taxon>
        <taxon>Aspergillaceae</taxon>
        <taxon>Penicillium</taxon>
    </lineage>
</organism>
<evidence type="ECO:0000256" key="3">
    <source>
        <dbReference type="ARBA" id="ARBA00023015"/>
    </source>
</evidence>
<evidence type="ECO:0000256" key="1">
    <source>
        <dbReference type="ARBA" id="ARBA00022723"/>
    </source>
</evidence>
<evidence type="ECO:0000256" key="5">
    <source>
        <dbReference type="ARBA" id="ARBA00023163"/>
    </source>
</evidence>
<feature type="domain" description="Xylanolytic transcriptional activator regulatory" evidence="7">
    <location>
        <begin position="169"/>
        <end position="243"/>
    </location>
</feature>
<protein>
    <recommendedName>
        <fullName evidence="7">Xylanolytic transcriptional activator regulatory domain-containing protein</fullName>
    </recommendedName>
</protein>
<evidence type="ECO:0000259" key="7">
    <source>
        <dbReference type="SMART" id="SM00906"/>
    </source>
</evidence>
<dbReference type="GO" id="GO:0000978">
    <property type="term" value="F:RNA polymerase II cis-regulatory region sequence-specific DNA binding"/>
    <property type="evidence" value="ECO:0007669"/>
    <property type="project" value="TreeGrafter"/>
</dbReference>
<keyword evidence="5" id="KW-0804">Transcription</keyword>
<dbReference type="GO" id="GO:0008270">
    <property type="term" value="F:zinc ion binding"/>
    <property type="evidence" value="ECO:0007669"/>
    <property type="project" value="InterPro"/>
</dbReference>
<dbReference type="CDD" id="cd12148">
    <property type="entry name" value="fungal_TF_MHR"/>
    <property type="match status" value="1"/>
</dbReference>
<evidence type="ECO:0000256" key="4">
    <source>
        <dbReference type="ARBA" id="ARBA00023125"/>
    </source>
</evidence>
<dbReference type="Proteomes" id="UP001148299">
    <property type="component" value="Unassembled WGS sequence"/>
</dbReference>
<keyword evidence="3" id="KW-0805">Transcription regulation</keyword>
<dbReference type="PANTHER" id="PTHR31944:SF131">
    <property type="entry name" value="HEME-RESPONSIVE ZINC FINGER TRANSCRIPTION FACTOR HAP1"/>
    <property type="match status" value="1"/>
</dbReference>
<dbReference type="Pfam" id="PF04082">
    <property type="entry name" value="Fungal_trans"/>
    <property type="match status" value="1"/>
</dbReference>
<reference evidence="8" key="2">
    <citation type="journal article" date="2023" name="IMA Fungus">
        <title>Comparative genomic study of the Penicillium genus elucidates a diverse pangenome and 15 lateral gene transfer events.</title>
        <authorList>
            <person name="Petersen C."/>
            <person name="Sorensen T."/>
            <person name="Nielsen M.R."/>
            <person name="Sondergaard T.E."/>
            <person name="Sorensen J.L."/>
            <person name="Fitzpatrick D.A."/>
            <person name="Frisvad J.C."/>
            <person name="Nielsen K.L."/>
        </authorList>
    </citation>
    <scope>NUCLEOTIDE SEQUENCE</scope>
    <source>
        <strain evidence="8">IBT 35675</strain>
    </source>
</reference>